<keyword evidence="2" id="KW-0694">RNA-binding</keyword>
<feature type="domain" description="K Homology" evidence="4">
    <location>
        <begin position="372"/>
        <end position="445"/>
    </location>
</feature>
<feature type="compositionally biased region" description="Low complexity" evidence="3">
    <location>
        <begin position="78"/>
        <end position="88"/>
    </location>
</feature>
<proteinExistence type="predicted"/>
<feature type="domain" description="K Homology" evidence="4">
    <location>
        <begin position="112"/>
        <end position="180"/>
    </location>
</feature>
<evidence type="ECO:0000256" key="3">
    <source>
        <dbReference type="SAM" id="MobiDB-lite"/>
    </source>
</evidence>
<feature type="domain" description="K Homology" evidence="4">
    <location>
        <begin position="204"/>
        <end position="275"/>
    </location>
</feature>
<dbReference type="RefSeq" id="XP_008202957.2">
    <property type="nucleotide sequence ID" value="XM_008204735.3"/>
</dbReference>
<keyword evidence="6" id="KW-1185">Reference proteome</keyword>
<sequence length="570" mass="59744">MRHLVPSRLQPLRPGFQSFRINSRYPRQYQQQQPSYDERKRYYQEKKHRQKSSSYSPTPSSGPRTPGPSAKRDDDRSSSSPARVVAQVEAEDDPMDGMDGNNKPVLNDDPSVTLTIRLIMQGKEVGSIIGKKGEIVKRFREESGAKINISDGSCPERIVTVTGPTNSIFKAFTLICKKFEEWCSQFHDIQGGGNAGGGGGVPRPPITLRLIVPASQCGSLIGKGGSKIKEIREVTGASIQVASEMLPNSTERAVTISGTSEAITQCIYHICCVMLESPPKGATIPYRPKPQVGGPVILAGGQAFTIQGNYAVPAHSDMGKLGSSPLAGLAALGLGGLAAPANTGGLNPAALAALAGSQLRTNNANRQQPAANNQTHEMTVPNELIGCIIGKGGTKIAEIRQISGAMIRISNCEEREGGPTDRTITITGNPDSVALAQYLINMSVELQKANLEAQNTQNPGSGTTPGATGASATSPSTTTTTASPLASAIPLAQLLSKPGALNALSSLTALGGLTELLGGAAGAAATALPVQTTGVHRSHKAFTPRLRSPSAPGPIDSGKFKSERAKYNPY</sequence>
<dbReference type="Gene3D" id="3.30.1370.10">
    <property type="entry name" value="K Homology domain, type 1"/>
    <property type="match status" value="3"/>
</dbReference>
<organism evidence="5 6">
    <name type="scientific">Nasonia vitripennis</name>
    <name type="common">Parasitic wasp</name>
    <dbReference type="NCBI Taxonomy" id="7425"/>
    <lineage>
        <taxon>Eukaryota</taxon>
        <taxon>Metazoa</taxon>
        <taxon>Ecdysozoa</taxon>
        <taxon>Arthropoda</taxon>
        <taxon>Hexapoda</taxon>
        <taxon>Insecta</taxon>
        <taxon>Pterygota</taxon>
        <taxon>Neoptera</taxon>
        <taxon>Endopterygota</taxon>
        <taxon>Hymenoptera</taxon>
        <taxon>Apocrita</taxon>
        <taxon>Proctotrupomorpha</taxon>
        <taxon>Chalcidoidea</taxon>
        <taxon>Pteromalidae</taxon>
        <taxon>Pteromalinae</taxon>
        <taxon>Nasonia</taxon>
    </lineage>
</organism>
<feature type="compositionally biased region" description="Basic and acidic residues" evidence="3">
    <location>
        <begin position="36"/>
        <end position="45"/>
    </location>
</feature>
<dbReference type="FunFam" id="3.30.1370.10:FF:000003">
    <property type="entry name" value="poly(RC)-binding protein 2 isoform X1"/>
    <property type="match status" value="1"/>
</dbReference>
<protein>
    <recommendedName>
        <fullName evidence="4">K Homology domain-containing protein</fullName>
    </recommendedName>
</protein>
<evidence type="ECO:0000313" key="6">
    <source>
        <dbReference type="Proteomes" id="UP000002358"/>
    </source>
</evidence>
<dbReference type="InterPro" id="IPR036612">
    <property type="entry name" value="KH_dom_type_1_sf"/>
</dbReference>
<dbReference type="KEGG" id="nvi:100123707"/>
<keyword evidence="1" id="KW-0677">Repeat</keyword>
<dbReference type="CDD" id="cd22439">
    <property type="entry name" value="KH-I_PCBP_rpt3"/>
    <property type="match status" value="1"/>
</dbReference>
<dbReference type="InterPro" id="IPR004087">
    <property type="entry name" value="KH_dom"/>
</dbReference>
<dbReference type="GO" id="GO:0003723">
    <property type="term" value="F:RNA binding"/>
    <property type="evidence" value="ECO:0007669"/>
    <property type="project" value="UniProtKB-UniRule"/>
</dbReference>
<dbReference type="EnsemblMetazoa" id="XM_008204735">
    <property type="protein sequence ID" value="XP_008202957"/>
    <property type="gene ID" value="LOC100123707"/>
</dbReference>
<dbReference type="OrthoDB" id="442947at2759"/>
<reference evidence="5" key="1">
    <citation type="submission" date="2021-01" db="UniProtKB">
        <authorList>
            <consortium name="EnsemblMetazoa"/>
        </authorList>
    </citation>
    <scope>IDENTIFICATION</scope>
</reference>
<dbReference type="InterPro" id="IPR004088">
    <property type="entry name" value="KH_dom_type_1"/>
</dbReference>
<feature type="compositionally biased region" description="Low complexity" evidence="3">
    <location>
        <begin position="459"/>
        <end position="482"/>
    </location>
</feature>
<dbReference type="Pfam" id="PF00013">
    <property type="entry name" value="KH_1"/>
    <property type="match status" value="3"/>
</dbReference>
<dbReference type="FunFam" id="3.30.1370.10:FF:000002">
    <property type="entry name" value="poly(RC)-binding protein 2 isoform X1"/>
    <property type="match status" value="1"/>
</dbReference>
<dbReference type="CDD" id="cd02396">
    <property type="entry name" value="KH-I_PCBP_rpt2"/>
    <property type="match status" value="1"/>
</dbReference>
<feature type="region of interest" description="Disordered" evidence="3">
    <location>
        <begin position="15"/>
        <end position="108"/>
    </location>
</feature>
<dbReference type="SMR" id="A0A7M7H2I9"/>
<dbReference type="PANTHER" id="PTHR10288">
    <property type="entry name" value="KH DOMAIN CONTAINING RNA BINDING PROTEIN"/>
    <property type="match status" value="1"/>
</dbReference>
<feature type="compositionally biased region" description="Basic and acidic residues" evidence="3">
    <location>
        <begin position="558"/>
        <end position="570"/>
    </location>
</feature>
<evidence type="ECO:0000256" key="1">
    <source>
        <dbReference type="ARBA" id="ARBA00022737"/>
    </source>
</evidence>
<dbReference type="Proteomes" id="UP000002358">
    <property type="component" value="Chromosome 1"/>
</dbReference>
<evidence type="ECO:0000313" key="5">
    <source>
        <dbReference type="EnsemblMetazoa" id="XP_008202957"/>
    </source>
</evidence>
<dbReference type="PROSITE" id="PS50084">
    <property type="entry name" value="KH_TYPE_1"/>
    <property type="match status" value="3"/>
</dbReference>
<feature type="region of interest" description="Disordered" evidence="3">
    <location>
        <begin position="454"/>
        <end position="482"/>
    </location>
</feature>
<feature type="region of interest" description="Disordered" evidence="3">
    <location>
        <begin position="543"/>
        <end position="570"/>
    </location>
</feature>
<accession>A0A7M7H2I9</accession>
<dbReference type="CTD" id="40436"/>
<dbReference type="SUPFAM" id="SSF54791">
    <property type="entry name" value="Eukaryotic type KH-domain (KH-domain type I)"/>
    <property type="match status" value="3"/>
</dbReference>
<feature type="compositionally biased region" description="Low complexity" evidence="3">
    <location>
        <begin position="23"/>
        <end position="35"/>
    </location>
</feature>
<dbReference type="GO" id="GO:0010468">
    <property type="term" value="P:regulation of gene expression"/>
    <property type="evidence" value="ECO:0007669"/>
    <property type="project" value="UniProtKB-ARBA"/>
</dbReference>
<dbReference type="AlphaFoldDB" id="A0A7M7H2I9"/>
<evidence type="ECO:0000259" key="4">
    <source>
        <dbReference type="SMART" id="SM00322"/>
    </source>
</evidence>
<name>A0A7M7H2I9_NASVI</name>
<dbReference type="GeneID" id="100123707"/>
<evidence type="ECO:0000256" key="2">
    <source>
        <dbReference type="PROSITE-ProRule" id="PRU00117"/>
    </source>
</evidence>
<dbReference type="CDD" id="cd22438">
    <property type="entry name" value="KH-I_PCBP_rpt1"/>
    <property type="match status" value="1"/>
</dbReference>
<feature type="compositionally biased region" description="Low complexity" evidence="3">
    <location>
        <begin position="52"/>
        <end position="69"/>
    </location>
</feature>
<dbReference type="SMART" id="SM00322">
    <property type="entry name" value="KH"/>
    <property type="match status" value="3"/>
</dbReference>